<organism evidence="2 3">
    <name type="scientific">Podarcis lilfordi</name>
    <name type="common">Lilford's wall lizard</name>
    <dbReference type="NCBI Taxonomy" id="74358"/>
    <lineage>
        <taxon>Eukaryota</taxon>
        <taxon>Metazoa</taxon>
        <taxon>Chordata</taxon>
        <taxon>Craniata</taxon>
        <taxon>Vertebrata</taxon>
        <taxon>Euteleostomi</taxon>
        <taxon>Lepidosauria</taxon>
        <taxon>Squamata</taxon>
        <taxon>Bifurcata</taxon>
        <taxon>Unidentata</taxon>
        <taxon>Episquamata</taxon>
        <taxon>Laterata</taxon>
        <taxon>Lacertibaenia</taxon>
        <taxon>Lacertidae</taxon>
        <taxon>Podarcis</taxon>
    </lineage>
</organism>
<keyword evidence="3" id="KW-1185">Reference proteome</keyword>
<dbReference type="PANTHER" id="PTHR48465">
    <property type="entry name" value="PROTEIN SSUH2 HOMOLOG"/>
    <property type="match status" value="1"/>
</dbReference>
<dbReference type="SUPFAM" id="SSF48695">
    <property type="entry name" value="Multiheme cytochromes"/>
    <property type="match status" value="1"/>
</dbReference>
<feature type="compositionally biased region" description="Polar residues" evidence="1">
    <location>
        <begin position="16"/>
        <end position="26"/>
    </location>
</feature>
<dbReference type="CDD" id="cd10719">
    <property type="entry name" value="DnaJ_zf"/>
    <property type="match status" value="1"/>
</dbReference>
<dbReference type="GO" id="GO:0031072">
    <property type="term" value="F:heat shock protein binding"/>
    <property type="evidence" value="ECO:0007669"/>
    <property type="project" value="InterPro"/>
</dbReference>
<dbReference type="InterPro" id="IPR052789">
    <property type="entry name" value="SSUH2_homolog"/>
</dbReference>
<proteinExistence type="predicted"/>
<dbReference type="GO" id="GO:0051082">
    <property type="term" value="F:unfolded protein binding"/>
    <property type="evidence" value="ECO:0007669"/>
    <property type="project" value="InterPro"/>
</dbReference>
<evidence type="ECO:0000313" key="3">
    <source>
        <dbReference type="Proteomes" id="UP001178461"/>
    </source>
</evidence>
<dbReference type="Proteomes" id="UP001178461">
    <property type="component" value="Chromosome 2"/>
</dbReference>
<sequence length="398" mass="46154">MWKLLEWDLETSSCTMRMDQGQNGDEGTTLELESEPESPLAPPADLLEPLGHYEWTFRDLGRKKLVPPPEVMQKFSEQRNNPVFLQCRIPRMTDDMARNALFSFVDSKCCYGNRAAGELVIQELKPQTLYRYRLETFTETRLCEWTFEPYTNILVDGPQNGTSPQPWDIKVQVPQMFQEDTKKFRIPHSSLVKECHKCHGRGRYKCSGCHGAGRMRCVTCSGARHKAKAKHLKHQKRCQMCSGSGRKRCSTCSGRGSKTCTTCHGEKKLLHYIQLTVTWKNNVYEFIYENQLNFPRELLNKVMGDNIFKDENAVVYPLLDFPYPEISLASERAIAEHRATFTNTSRILQQRQTIELIPVTEVHYQYAEKTYMYYVYGMENKVHALDYPERYCCGCTII</sequence>
<name>A0AA35JWU0_9SAUR</name>
<dbReference type="InterPro" id="IPR001305">
    <property type="entry name" value="HSP_DnaJ_Cys-rich_dom"/>
</dbReference>
<accession>A0AA35JWU0</accession>
<evidence type="ECO:0000313" key="2">
    <source>
        <dbReference type="EMBL" id="CAI5767480.1"/>
    </source>
</evidence>
<protein>
    <submittedName>
        <fullName evidence="2">Ssu-2 homolog</fullName>
    </submittedName>
</protein>
<gene>
    <name evidence="2" type="ORF">PODLI_1B021939</name>
</gene>
<evidence type="ECO:0000256" key="1">
    <source>
        <dbReference type="SAM" id="MobiDB-lite"/>
    </source>
</evidence>
<dbReference type="EMBL" id="OX395127">
    <property type="protein sequence ID" value="CAI5767480.1"/>
    <property type="molecule type" value="Genomic_DNA"/>
</dbReference>
<feature type="region of interest" description="Disordered" evidence="1">
    <location>
        <begin position="16"/>
        <end position="40"/>
    </location>
</feature>
<dbReference type="AlphaFoldDB" id="A0AA35JWU0"/>
<dbReference type="PANTHER" id="PTHR48465:SF1">
    <property type="entry name" value="PROTEIN SSUH2 HOMOLOG"/>
    <property type="match status" value="1"/>
</dbReference>
<reference evidence="2" key="1">
    <citation type="submission" date="2022-12" db="EMBL/GenBank/DDBJ databases">
        <authorList>
            <person name="Alioto T."/>
            <person name="Alioto T."/>
            <person name="Gomez Garrido J."/>
        </authorList>
    </citation>
    <scope>NUCLEOTIDE SEQUENCE</scope>
</reference>
<dbReference type="InterPro" id="IPR036280">
    <property type="entry name" value="Multihaem_cyt_sf"/>
</dbReference>